<sequence>MKALILIVLGLLSFCTGFSQFWYNDVLMTRETMKRRDLLVQNRVSSVEFLSFDGSNQPIEGFSSQQVITGNGSTLTTTTTTGLSGTNRNIAEYDAKGLLKSTIDTSDGNKISIEYYYLPSNKLSRLISSSTSDGQFILKEEHIWTWNNNGRPEKMLKIKNGKDTTLVSFVFDEEGNLVEERSHFRGKEQPAVFYYYDEQKRLTDIVRYNERAQRLIPDYIFEYDANGRIATMLVTSEGDYQKWFYTYDEKGLKTKDECYSKSKALIGKIQYQYKY</sequence>
<reference evidence="1 2" key="1">
    <citation type="submission" date="2019-02" db="EMBL/GenBank/DDBJ databases">
        <title>Genomic Encyclopedia of Type Strains, Phase IV (KMG-IV): sequencing the most valuable type-strain genomes for metagenomic binning, comparative biology and taxonomic classification.</title>
        <authorList>
            <person name="Goeker M."/>
        </authorList>
    </citation>
    <scope>NUCLEOTIDE SEQUENCE [LARGE SCALE GENOMIC DNA]</scope>
    <source>
        <strain evidence="1 2">DSM 18116</strain>
    </source>
</reference>
<evidence type="ECO:0000313" key="2">
    <source>
        <dbReference type="Proteomes" id="UP000293874"/>
    </source>
</evidence>
<gene>
    <name evidence="1" type="ORF">EV199_0864</name>
</gene>
<evidence type="ECO:0008006" key="3">
    <source>
        <dbReference type="Google" id="ProtNLM"/>
    </source>
</evidence>
<dbReference type="Proteomes" id="UP000293874">
    <property type="component" value="Unassembled WGS sequence"/>
</dbReference>
<keyword evidence="2" id="KW-1185">Reference proteome</keyword>
<dbReference type="RefSeq" id="WP_130539422.1">
    <property type="nucleotide sequence ID" value="NZ_CP042431.1"/>
</dbReference>
<dbReference type="OrthoDB" id="680586at2"/>
<dbReference type="AlphaFoldDB" id="A0A4Q7N3E6"/>
<accession>A0A4Q7N3E6</accession>
<comment type="caution">
    <text evidence="1">The sequence shown here is derived from an EMBL/GenBank/DDBJ whole genome shotgun (WGS) entry which is preliminary data.</text>
</comment>
<dbReference type="EMBL" id="SGXA01000001">
    <property type="protein sequence ID" value="RZS75008.1"/>
    <property type="molecule type" value="Genomic_DNA"/>
</dbReference>
<protein>
    <recommendedName>
        <fullName evidence="3">YD repeat-containing protein</fullName>
    </recommendedName>
</protein>
<dbReference type="Gene3D" id="2.180.10.10">
    <property type="entry name" value="RHS repeat-associated core"/>
    <property type="match status" value="1"/>
</dbReference>
<proteinExistence type="predicted"/>
<organism evidence="1 2">
    <name type="scientific">Pseudobacter ginsenosidimutans</name>
    <dbReference type="NCBI Taxonomy" id="661488"/>
    <lineage>
        <taxon>Bacteria</taxon>
        <taxon>Pseudomonadati</taxon>
        <taxon>Bacteroidota</taxon>
        <taxon>Chitinophagia</taxon>
        <taxon>Chitinophagales</taxon>
        <taxon>Chitinophagaceae</taxon>
        <taxon>Pseudobacter</taxon>
    </lineage>
</organism>
<evidence type="ECO:0000313" key="1">
    <source>
        <dbReference type="EMBL" id="RZS75008.1"/>
    </source>
</evidence>
<name>A0A4Q7N3E6_9BACT</name>